<dbReference type="Gene3D" id="3.40.50.1000">
    <property type="entry name" value="HAD superfamily/HAD-like"/>
    <property type="match status" value="1"/>
</dbReference>
<evidence type="ECO:0008006" key="17">
    <source>
        <dbReference type="Google" id="ProtNLM"/>
    </source>
</evidence>
<dbReference type="SUPFAM" id="SSF81665">
    <property type="entry name" value="Calcium ATPase, transmembrane domain M"/>
    <property type="match status" value="1"/>
</dbReference>
<dbReference type="Pfam" id="PF00122">
    <property type="entry name" value="E1-E2_ATPase"/>
    <property type="match status" value="1"/>
</dbReference>
<keyword evidence="5" id="KW-0547">Nucleotide-binding</keyword>
<dbReference type="PANTHER" id="PTHR45630:SF7">
    <property type="entry name" value="ENDOPLASMIC RETICULUM TRANSMEMBRANE HELIX TRANSLOCASE"/>
    <property type="match status" value="1"/>
</dbReference>
<feature type="domain" description="P5A-ATPase transmembrane helical hairpin" evidence="14">
    <location>
        <begin position="20"/>
        <end position="89"/>
    </location>
</feature>
<dbReference type="SUPFAM" id="SSF81653">
    <property type="entry name" value="Calcium ATPase, transduction domain A"/>
    <property type="match status" value="1"/>
</dbReference>
<dbReference type="GO" id="GO:0015662">
    <property type="term" value="F:P-type ion transporter activity"/>
    <property type="evidence" value="ECO:0007669"/>
    <property type="project" value="TreeGrafter"/>
</dbReference>
<evidence type="ECO:0000256" key="12">
    <source>
        <dbReference type="SAM" id="Phobius"/>
    </source>
</evidence>
<dbReference type="GO" id="GO:0006874">
    <property type="term" value="P:intracellular calcium ion homeostasis"/>
    <property type="evidence" value="ECO:0007669"/>
    <property type="project" value="TreeGrafter"/>
</dbReference>
<dbReference type="InterPro" id="IPR023214">
    <property type="entry name" value="HAD_sf"/>
</dbReference>
<dbReference type="CDD" id="cd07543">
    <property type="entry name" value="P-type_ATPase_cation"/>
    <property type="match status" value="1"/>
</dbReference>
<dbReference type="Proteomes" id="UP000076761">
    <property type="component" value="Unassembled WGS sequence"/>
</dbReference>
<dbReference type="InterPro" id="IPR057255">
    <property type="entry name" value="2TM_P5A-ATPase"/>
</dbReference>
<evidence type="ECO:0000256" key="4">
    <source>
        <dbReference type="ARBA" id="ARBA00022723"/>
    </source>
</evidence>
<dbReference type="Gene3D" id="3.40.1110.10">
    <property type="entry name" value="Calcium-transporting ATPase, cytoplasmic domain N"/>
    <property type="match status" value="1"/>
</dbReference>
<protein>
    <recommendedName>
        <fullName evidence="17">Endoplasmic reticulum Ca-transporting P-type ATPase</fullName>
    </recommendedName>
</protein>
<evidence type="ECO:0000313" key="15">
    <source>
        <dbReference type="EMBL" id="KZT25580.1"/>
    </source>
</evidence>
<comment type="subcellular location">
    <subcellularLocation>
        <location evidence="1">Endoplasmic reticulum membrane</location>
        <topology evidence="1">Multi-pass membrane protein</topology>
    </subcellularLocation>
</comment>
<keyword evidence="4" id="KW-0479">Metal-binding</keyword>
<dbReference type="Pfam" id="PF13246">
    <property type="entry name" value="Cation_ATPase"/>
    <property type="match status" value="1"/>
</dbReference>
<dbReference type="InterPro" id="IPR001757">
    <property type="entry name" value="P_typ_ATPase"/>
</dbReference>
<dbReference type="InterPro" id="IPR018303">
    <property type="entry name" value="ATPase_P-typ_P_site"/>
</dbReference>
<dbReference type="GO" id="GO:0019829">
    <property type="term" value="F:ATPase-coupled monoatomic cation transmembrane transporter activity"/>
    <property type="evidence" value="ECO:0007669"/>
    <property type="project" value="TreeGrafter"/>
</dbReference>
<evidence type="ECO:0000256" key="11">
    <source>
        <dbReference type="ARBA" id="ARBA00023136"/>
    </source>
</evidence>
<dbReference type="GO" id="GO:0046872">
    <property type="term" value="F:metal ion binding"/>
    <property type="evidence" value="ECO:0007669"/>
    <property type="project" value="UniProtKB-KW"/>
</dbReference>
<keyword evidence="3 12" id="KW-0812">Transmembrane</keyword>
<dbReference type="InterPro" id="IPR047820">
    <property type="entry name" value="P5A-type_ATPase"/>
</dbReference>
<dbReference type="GO" id="GO:0005524">
    <property type="term" value="F:ATP binding"/>
    <property type="evidence" value="ECO:0007669"/>
    <property type="project" value="UniProtKB-KW"/>
</dbReference>
<reference evidence="15 16" key="1">
    <citation type="journal article" date="2016" name="Mol. Biol. Evol.">
        <title>Comparative Genomics of Early-Diverging Mushroom-Forming Fungi Provides Insights into the Origins of Lignocellulose Decay Capabilities.</title>
        <authorList>
            <person name="Nagy L.G."/>
            <person name="Riley R."/>
            <person name="Tritt A."/>
            <person name="Adam C."/>
            <person name="Daum C."/>
            <person name="Floudas D."/>
            <person name="Sun H."/>
            <person name="Yadav J.S."/>
            <person name="Pangilinan J."/>
            <person name="Larsson K.H."/>
            <person name="Matsuura K."/>
            <person name="Barry K."/>
            <person name="Labutti K."/>
            <person name="Kuo R."/>
            <person name="Ohm R.A."/>
            <person name="Bhattacharya S.S."/>
            <person name="Shirouzu T."/>
            <person name="Yoshinaga Y."/>
            <person name="Martin F.M."/>
            <person name="Grigoriev I.V."/>
            <person name="Hibbett D.S."/>
        </authorList>
    </citation>
    <scope>NUCLEOTIDE SEQUENCE [LARGE SCALE GENOMIC DNA]</scope>
    <source>
        <strain evidence="15 16">HHB14362 ss-1</strain>
    </source>
</reference>
<dbReference type="NCBIfam" id="TIGR01494">
    <property type="entry name" value="ATPase_P-type"/>
    <property type="match status" value="1"/>
</dbReference>
<feature type="transmembrane region" description="Helical" evidence="12">
    <location>
        <begin position="398"/>
        <end position="416"/>
    </location>
</feature>
<dbReference type="AlphaFoldDB" id="A0A165SRU9"/>
<comment type="similarity">
    <text evidence="2">Belongs to the cation transport ATPase (P-type) (TC 3.A.3) family. Type V subfamily.</text>
</comment>
<evidence type="ECO:0000259" key="14">
    <source>
        <dbReference type="Pfam" id="PF23143"/>
    </source>
</evidence>
<keyword evidence="6" id="KW-0256">Endoplasmic reticulum</keyword>
<dbReference type="PRINTS" id="PR00119">
    <property type="entry name" value="CATATPASE"/>
</dbReference>
<feature type="transmembrane region" description="Helical" evidence="12">
    <location>
        <begin position="218"/>
        <end position="238"/>
    </location>
</feature>
<keyword evidence="9" id="KW-1278">Translocase</keyword>
<evidence type="ECO:0000259" key="13">
    <source>
        <dbReference type="Pfam" id="PF00122"/>
    </source>
</evidence>
<feature type="transmembrane region" description="Helical" evidence="12">
    <location>
        <begin position="22"/>
        <end position="43"/>
    </location>
</feature>
<dbReference type="Pfam" id="PF23143">
    <property type="entry name" value="2TM_P5A-ATPase"/>
    <property type="match status" value="1"/>
</dbReference>
<dbReference type="SFLD" id="SFLDS00003">
    <property type="entry name" value="Haloacid_Dehalogenase"/>
    <property type="match status" value="1"/>
</dbReference>
<dbReference type="NCBIfam" id="TIGR01657">
    <property type="entry name" value="P-ATPase-V"/>
    <property type="match status" value="1"/>
</dbReference>
<keyword evidence="10 12" id="KW-1133">Transmembrane helix</keyword>
<feature type="transmembrane region" description="Helical" evidence="12">
    <location>
        <begin position="993"/>
        <end position="1012"/>
    </location>
</feature>
<evidence type="ECO:0000256" key="7">
    <source>
        <dbReference type="ARBA" id="ARBA00022840"/>
    </source>
</evidence>
<sequence>MVNVGVESTDIAGASLHVALPWYTHLYTTPFLSLYPLLAYAYYIKYDDWLQSEEWTFLACISLGAGHALSYLVTRWSAGAKAWITTRRARSFQDADCVRIVPAAHRGQGEIVPLVKNNPLDPSTYTFNYQRDTYTIRSVDPLTFSRLPYPCSSQPPLGTFAAPRGLAVSDIEALQTLYGKNEFNIPIPSFTELFGEHATAPFFVFQVFCVALWCLDEYWYYSLFTLFMLVVFECTVVWQRLRTLTEFRTMSVTPYPIQCYRNGQWTTLQTDELLPGDVVSMVRHQSEMNVPADILLISGSCIVNEAMLSGESTPLLKESIASADMKEKLDVDGFHKNAVLFSGTKALQFTPGSSPIQTPDGGCLGVVMRTGFGTAQGQLVRTMIFSTERISANNIESFLFIGFLLIFAIAASWYVWVKGIERGLKKSKLLLDCVLIITSVVPPELPMELSLAVNASLVALSKYAIFCTEPFRIPFAGRVDVCCFDKTGTITAENLIVEGVAGIDPAQPSKLVNVKETDRNTTLCLAAAHALVRLDDGTTVGDPMEKATLDALEWVIGSANAVSPLNKSAPHGTQLIIRRHFQFSSSLKRMSSIASLPSGKAIAAVKGAPETIKKMLGRVPDWYDETYKWYTREGSRVLALGIKEMDGMTVQKISKVARDEVESNLNFAGFLIFSCPLKPDAVETLKMLGDSSHRCVMITGDNPLTAVHVARSVEIVDRETLILDLKENPAHDADLVWRNVTETKNIPVNPEEPFDQSLFDEYDICVTGPALKQYESRQSLDDLVQHTWVYARVTPIQKELILTRLKTLGYVTLMAGDGTNDVGALKQAHIGVALLDGTPEDLKKIAEHQRNERLKKVYESQLSISARFNQPPPPVPPAIAHLYPNVVEAQKKAAAELQSARKKNPMEKFDLASITDKLAEMDTDEDVPKIKFGDASCAAPFTSKLSNVSAISHIIRQGRCTLVATIQMYKILALNCLITAYSLSVQYLDGIKFGDYQVTITGMLMSVCFLCISRAKPVEKLSRQRPLGNIFNLYVLSSVLLQFALHIVSMIYITRLSYANEERGPIDLEAKFEPSLLNTAIYLLGLAQQVSTFAINYQGRPFREGIRENPALYWGLVGAMGVALSGATDFMPELNRWLQIVALSGPFKVRLTATIAVDFIGSSLVEVVCKWLFADLEPKKMITRGWERREKRRQQEELARLQTVVDGAAEKKSQ</sequence>
<dbReference type="InterPro" id="IPR023299">
    <property type="entry name" value="ATPase_P-typ_cyto_dom_N"/>
</dbReference>
<gene>
    <name evidence="15" type="ORF">NEOLEDRAFT_1133571</name>
</gene>
<evidence type="ECO:0000256" key="10">
    <source>
        <dbReference type="ARBA" id="ARBA00022989"/>
    </source>
</evidence>
<feature type="transmembrane region" description="Helical" evidence="12">
    <location>
        <begin position="1080"/>
        <end position="1099"/>
    </location>
</feature>
<evidence type="ECO:0000256" key="5">
    <source>
        <dbReference type="ARBA" id="ARBA00022741"/>
    </source>
</evidence>
<dbReference type="InParanoid" id="A0A165SRU9"/>
<dbReference type="PROSITE" id="PS00154">
    <property type="entry name" value="ATPASE_E1_E2"/>
    <property type="match status" value="1"/>
</dbReference>
<dbReference type="GO" id="GO:0016887">
    <property type="term" value="F:ATP hydrolysis activity"/>
    <property type="evidence" value="ECO:0007669"/>
    <property type="project" value="InterPro"/>
</dbReference>
<dbReference type="InterPro" id="IPR006544">
    <property type="entry name" value="P-type_TPase_V"/>
</dbReference>
<evidence type="ECO:0000256" key="8">
    <source>
        <dbReference type="ARBA" id="ARBA00022842"/>
    </source>
</evidence>
<dbReference type="InterPro" id="IPR008250">
    <property type="entry name" value="ATPase_P-typ_transduc_dom_A_sf"/>
</dbReference>
<keyword evidence="16" id="KW-1185">Reference proteome</keyword>
<dbReference type="FunCoup" id="A0A165SRU9">
    <property type="interactions" value="589"/>
</dbReference>
<accession>A0A165SRU9</accession>
<evidence type="ECO:0000256" key="1">
    <source>
        <dbReference type="ARBA" id="ARBA00004477"/>
    </source>
</evidence>
<keyword evidence="7" id="KW-0067">ATP-binding</keyword>
<dbReference type="InterPro" id="IPR044492">
    <property type="entry name" value="P_typ_ATPase_HD_dom"/>
</dbReference>
<dbReference type="SUPFAM" id="SSF81660">
    <property type="entry name" value="Metal cation-transporting ATPase, ATP-binding domain N"/>
    <property type="match status" value="1"/>
</dbReference>
<dbReference type="SFLD" id="SFLDG00002">
    <property type="entry name" value="C1.7:_P-type_atpase_like"/>
    <property type="match status" value="1"/>
</dbReference>
<dbReference type="OrthoDB" id="48943at2759"/>
<name>A0A165SRU9_9AGAM</name>
<dbReference type="GO" id="GO:0005789">
    <property type="term" value="C:endoplasmic reticulum membrane"/>
    <property type="evidence" value="ECO:0007669"/>
    <property type="project" value="UniProtKB-SubCell"/>
</dbReference>
<evidence type="ECO:0000256" key="9">
    <source>
        <dbReference type="ARBA" id="ARBA00022967"/>
    </source>
</evidence>
<feature type="domain" description="P-type ATPase A" evidence="13">
    <location>
        <begin position="256"/>
        <end position="383"/>
    </location>
</feature>
<organism evidence="15 16">
    <name type="scientific">Neolentinus lepideus HHB14362 ss-1</name>
    <dbReference type="NCBI Taxonomy" id="1314782"/>
    <lineage>
        <taxon>Eukaryota</taxon>
        <taxon>Fungi</taxon>
        <taxon>Dikarya</taxon>
        <taxon>Basidiomycota</taxon>
        <taxon>Agaricomycotina</taxon>
        <taxon>Agaricomycetes</taxon>
        <taxon>Gloeophyllales</taxon>
        <taxon>Gloeophyllaceae</taxon>
        <taxon>Neolentinus</taxon>
    </lineage>
</organism>
<dbReference type="SFLD" id="SFLDF00027">
    <property type="entry name" value="p-type_atpase"/>
    <property type="match status" value="1"/>
</dbReference>
<dbReference type="FunFam" id="3.40.50.1000:FF:000071">
    <property type="entry name" value="Cation-transporting ATPase"/>
    <property type="match status" value="1"/>
</dbReference>
<dbReference type="SUPFAM" id="SSF56784">
    <property type="entry name" value="HAD-like"/>
    <property type="match status" value="1"/>
</dbReference>
<evidence type="ECO:0000313" key="16">
    <source>
        <dbReference type="Proteomes" id="UP000076761"/>
    </source>
</evidence>
<keyword evidence="11 12" id="KW-0472">Membrane</keyword>
<dbReference type="InterPro" id="IPR036412">
    <property type="entry name" value="HAD-like_sf"/>
</dbReference>
<dbReference type="InterPro" id="IPR059000">
    <property type="entry name" value="ATPase_P-type_domA"/>
</dbReference>
<feature type="transmembrane region" description="Helical" evidence="12">
    <location>
        <begin position="1151"/>
        <end position="1173"/>
    </location>
</feature>
<evidence type="ECO:0000256" key="2">
    <source>
        <dbReference type="ARBA" id="ARBA00006000"/>
    </source>
</evidence>
<dbReference type="STRING" id="1314782.A0A165SRU9"/>
<evidence type="ECO:0000256" key="6">
    <source>
        <dbReference type="ARBA" id="ARBA00022824"/>
    </source>
</evidence>
<feature type="transmembrane region" description="Helical" evidence="12">
    <location>
        <begin position="1111"/>
        <end position="1131"/>
    </location>
</feature>
<feature type="transmembrane region" description="Helical" evidence="12">
    <location>
        <begin position="1033"/>
        <end position="1053"/>
    </location>
</feature>
<dbReference type="PANTHER" id="PTHR45630">
    <property type="entry name" value="CATION-TRANSPORTING ATPASE-RELATED"/>
    <property type="match status" value="1"/>
</dbReference>
<evidence type="ECO:0000256" key="3">
    <source>
        <dbReference type="ARBA" id="ARBA00022692"/>
    </source>
</evidence>
<dbReference type="Gene3D" id="2.70.150.10">
    <property type="entry name" value="Calcium-transporting ATPase, cytoplasmic transduction domain A"/>
    <property type="match status" value="1"/>
</dbReference>
<keyword evidence="8" id="KW-0460">Magnesium</keyword>
<dbReference type="EMBL" id="KV425571">
    <property type="protein sequence ID" value="KZT25580.1"/>
    <property type="molecule type" value="Genomic_DNA"/>
</dbReference>
<proteinExistence type="inferred from homology"/>
<dbReference type="InterPro" id="IPR023298">
    <property type="entry name" value="ATPase_P-typ_TM_dom_sf"/>
</dbReference>